<dbReference type="KEGG" id="samy:DB32_002165"/>
<organism evidence="2 3">
    <name type="scientific">Sandaracinus amylolyticus</name>
    <dbReference type="NCBI Taxonomy" id="927083"/>
    <lineage>
        <taxon>Bacteria</taxon>
        <taxon>Pseudomonadati</taxon>
        <taxon>Myxococcota</taxon>
        <taxon>Polyangia</taxon>
        <taxon>Polyangiales</taxon>
        <taxon>Sandaracinaceae</taxon>
        <taxon>Sandaracinus</taxon>
    </lineage>
</organism>
<reference evidence="2 3" key="1">
    <citation type="submission" date="2015-03" db="EMBL/GenBank/DDBJ databases">
        <title>Genome assembly of Sandaracinus amylolyticus DSM 53668.</title>
        <authorList>
            <person name="Sharma G."/>
            <person name="Subramanian S."/>
        </authorList>
    </citation>
    <scope>NUCLEOTIDE SEQUENCE [LARGE SCALE GENOMIC DNA]</scope>
    <source>
        <strain evidence="2 3">DSM 53668</strain>
    </source>
</reference>
<name>A0A0F6YGS3_9BACT</name>
<dbReference type="Proteomes" id="UP000034883">
    <property type="component" value="Chromosome"/>
</dbReference>
<dbReference type="AlphaFoldDB" id="A0A0F6YGS3"/>
<dbReference type="EMBL" id="CP011125">
    <property type="protein sequence ID" value="AKF05016.1"/>
    <property type="molecule type" value="Genomic_DNA"/>
</dbReference>
<evidence type="ECO:0000313" key="3">
    <source>
        <dbReference type="Proteomes" id="UP000034883"/>
    </source>
</evidence>
<evidence type="ECO:0000313" key="2">
    <source>
        <dbReference type="EMBL" id="AKF05016.1"/>
    </source>
</evidence>
<proteinExistence type="predicted"/>
<protein>
    <submittedName>
        <fullName evidence="2">Uncharacterized protein</fullName>
    </submittedName>
</protein>
<keyword evidence="3" id="KW-1185">Reference proteome</keyword>
<feature type="region of interest" description="Disordered" evidence="1">
    <location>
        <begin position="1"/>
        <end position="23"/>
    </location>
</feature>
<evidence type="ECO:0000256" key="1">
    <source>
        <dbReference type="SAM" id="MobiDB-lite"/>
    </source>
</evidence>
<accession>A0A0F6YGS3</accession>
<sequence>MVGRGGRRAGSAAGRHGRARSSTGDRLLNACSLTVCCQDCRGWWEHVWSPSTSSC</sequence>
<gene>
    <name evidence="2" type="ORF">DB32_002165</name>
</gene>